<dbReference type="InterPro" id="IPR050833">
    <property type="entry name" value="Poly_Biosynth_Transport"/>
</dbReference>
<dbReference type="PANTHER" id="PTHR30250">
    <property type="entry name" value="PST FAMILY PREDICTED COLANIC ACID TRANSPORTER"/>
    <property type="match status" value="1"/>
</dbReference>
<dbReference type="PANTHER" id="PTHR30250:SF11">
    <property type="entry name" value="O-ANTIGEN TRANSPORTER-RELATED"/>
    <property type="match status" value="1"/>
</dbReference>
<feature type="transmembrane region" description="Helical" evidence="6">
    <location>
        <begin position="210"/>
        <end position="231"/>
    </location>
</feature>
<evidence type="ECO:0000256" key="3">
    <source>
        <dbReference type="ARBA" id="ARBA00022692"/>
    </source>
</evidence>
<organism evidence="7 8">
    <name type="scientific">candidate division WOR-3 bacterium 4484_18</name>
    <dbReference type="NCBI Taxonomy" id="2020626"/>
    <lineage>
        <taxon>Bacteria</taxon>
        <taxon>Bacteria division WOR-3</taxon>
    </lineage>
</organism>
<evidence type="ECO:0000256" key="1">
    <source>
        <dbReference type="ARBA" id="ARBA00004651"/>
    </source>
</evidence>
<sequence>MDHSVRSLFRLSSLYALGNIVVYLLTIVAVSIYTRLLPVSEYGKIAMFSATLQIVMILALCGLIPSMLRFTKERGEAVTLSSGLVSALIAGSVVCILLVYWAPSLSRLVFGTPEYRTLLVILAFIVVIENLAQPGLSLLRVEERMRLFWSIRIIRTAIQVMIAFLLICWLKLGVYAVAYAVLFSGLAQLSTTWWVTRRYVTSPSWGLTKILFRYGVFHLFTSLAFWVLVYIDRYFLLRYCGYGNVGIYNLGYKLGSIVSFLYVQPFLQSWNARYLGVSIKADDLDGWNRFFSNVIEKYTIIGVTIGISLTVWARELVLLVSGEPYLSAVPIIAGITFSLVIFGIHYALLWGIMRAPTPVFLPIPITVATLTNIGLNMLLIPKYGMIGAMLATVVSYIVLTVVGLILTQKRAQYKPKILWRIPMLFIVCYIVFVLITMWLTPLWGRILLWCVYLVTLYLYLANRYGARGTIQQLKALTYSIFKI</sequence>
<comment type="subcellular location">
    <subcellularLocation>
        <location evidence="1">Cell membrane</location>
        <topology evidence="1">Multi-pass membrane protein</topology>
    </subcellularLocation>
</comment>
<feature type="transmembrane region" description="Helical" evidence="6">
    <location>
        <begin position="12"/>
        <end position="33"/>
    </location>
</feature>
<comment type="caution">
    <text evidence="7">The sequence shown here is derived from an EMBL/GenBank/DDBJ whole genome shotgun (WGS) entry which is preliminary data.</text>
</comment>
<dbReference type="GO" id="GO:0005886">
    <property type="term" value="C:plasma membrane"/>
    <property type="evidence" value="ECO:0007669"/>
    <property type="project" value="UniProtKB-SubCell"/>
</dbReference>
<feature type="transmembrane region" description="Helical" evidence="6">
    <location>
        <begin position="386"/>
        <end position="406"/>
    </location>
</feature>
<proteinExistence type="predicted"/>
<feature type="transmembrane region" description="Helical" evidence="6">
    <location>
        <begin position="325"/>
        <end position="347"/>
    </location>
</feature>
<accession>A0A257LW78</accession>
<name>A0A257LW78_UNCW3</name>
<evidence type="ECO:0000256" key="2">
    <source>
        <dbReference type="ARBA" id="ARBA00022475"/>
    </source>
</evidence>
<keyword evidence="3 6" id="KW-0812">Transmembrane</keyword>
<dbReference type="EMBL" id="NMUJ01000015">
    <property type="protein sequence ID" value="OYV03216.1"/>
    <property type="molecule type" value="Genomic_DNA"/>
</dbReference>
<feature type="transmembrane region" description="Helical" evidence="6">
    <location>
        <begin position="45"/>
        <end position="65"/>
    </location>
</feature>
<feature type="transmembrane region" description="Helical" evidence="6">
    <location>
        <begin position="446"/>
        <end position="464"/>
    </location>
</feature>
<dbReference type="Proteomes" id="UP000216312">
    <property type="component" value="Unassembled WGS sequence"/>
</dbReference>
<feature type="transmembrane region" description="Helical" evidence="6">
    <location>
        <begin position="77"/>
        <end position="103"/>
    </location>
</feature>
<dbReference type="Pfam" id="PF13440">
    <property type="entry name" value="Polysacc_synt_3"/>
    <property type="match status" value="1"/>
</dbReference>
<feature type="transmembrane region" description="Helical" evidence="6">
    <location>
        <begin position="359"/>
        <end position="380"/>
    </location>
</feature>
<feature type="transmembrane region" description="Helical" evidence="6">
    <location>
        <begin position="160"/>
        <end position="190"/>
    </location>
</feature>
<protein>
    <submittedName>
        <fullName evidence="7">Uncharacterized protein</fullName>
    </submittedName>
</protein>
<evidence type="ECO:0000313" key="8">
    <source>
        <dbReference type="Proteomes" id="UP000216312"/>
    </source>
</evidence>
<gene>
    <name evidence="7" type="ORF">CGW93_01880</name>
</gene>
<feature type="transmembrane region" description="Helical" evidence="6">
    <location>
        <begin position="115"/>
        <end position="139"/>
    </location>
</feature>
<reference evidence="8" key="1">
    <citation type="submission" date="2017-07" db="EMBL/GenBank/DDBJ databases">
        <title>Novel pathways for hydrocarbon cycling and metabolic interdependencies in hydrothermal sediment communities.</title>
        <authorList>
            <person name="Dombrowski N."/>
            <person name="Seitz K."/>
            <person name="Teske A."/>
            <person name="Baker B."/>
        </authorList>
    </citation>
    <scope>NUCLEOTIDE SEQUENCE [LARGE SCALE GENOMIC DNA]</scope>
</reference>
<evidence type="ECO:0000256" key="6">
    <source>
        <dbReference type="SAM" id="Phobius"/>
    </source>
</evidence>
<feature type="transmembrane region" description="Helical" evidence="6">
    <location>
        <begin position="418"/>
        <end position="440"/>
    </location>
</feature>
<keyword evidence="5 6" id="KW-0472">Membrane</keyword>
<evidence type="ECO:0000256" key="5">
    <source>
        <dbReference type="ARBA" id="ARBA00023136"/>
    </source>
</evidence>
<keyword evidence="2" id="KW-1003">Cell membrane</keyword>
<evidence type="ECO:0000313" key="7">
    <source>
        <dbReference type="EMBL" id="OYV03216.1"/>
    </source>
</evidence>
<evidence type="ECO:0000256" key="4">
    <source>
        <dbReference type="ARBA" id="ARBA00022989"/>
    </source>
</evidence>
<dbReference type="AlphaFoldDB" id="A0A257LW78"/>
<keyword evidence="4 6" id="KW-1133">Transmembrane helix</keyword>